<evidence type="ECO:0008006" key="5">
    <source>
        <dbReference type="Google" id="ProtNLM"/>
    </source>
</evidence>
<evidence type="ECO:0000256" key="2">
    <source>
        <dbReference type="SAM" id="SignalP"/>
    </source>
</evidence>
<dbReference type="GO" id="GO:0030246">
    <property type="term" value="F:carbohydrate binding"/>
    <property type="evidence" value="ECO:0007669"/>
    <property type="project" value="InterPro"/>
</dbReference>
<gene>
    <name evidence="3" type="ORF">A3A16_03185</name>
</gene>
<dbReference type="STRING" id="1798407.A3A16_03185"/>
<dbReference type="InterPro" id="IPR008965">
    <property type="entry name" value="CBM2/CBM3_carb-bd_dom_sf"/>
</dbReference>
<dbReference type="CDD" id="cd08547">
    <property type="entry name" value="Type_II_cohesin"/>
    <property type="match status" value="1"/>
</dbReference>
<feature type="transmembrane region" description="Helical" evidence="1">
    <location>
        <begin position="477"/>
        <end position="498"/>
    </location>
</feature>
<proteinExistence type="predicted"/>
<protein>
    <recommendedName>
        <fullName evidence="5">Cohesin domain-containing protein</fullName>
    </recommendedName>
</protein>
<evidence type="ECO:0000313" key="3">
    <source>
        <dbReference type="EMBL" id="OGY65428.1"/>
    </source>
</evidence>
<dbReference type="Proteomes" id="UP000177942">
    <property type="component" value="Unassembled WGS sequence"/>
</dbReference>
<keyword evidence="2" id="KW-0732">Signal</keyword>
<dbReference type="EMBL" id="MHJJ01000010">
    <property type="protein sequence ID" value="OGY65428.1"/>
    <property type="molecule type" value="Genomic_DNA"/>
</dbReference>
<feature type="signal peptide" evidence="2">
    <location>
        <begin position="1"/>
        <end position="22"/>
    </location>
</feature>
<accession>A0A1G1ZLA3</accession>
<feature type="chain" id="PRO_5009581834" description="Cohesin domain-containing protein" evidence="2">
    <location>
        <begin position="23"/>
        <end position="574"/>
    </location>
</feature>
<name>A0A1G1ZLA3_9BACT</name>
<keyword evidence="1" id="KW-0812">Transmembrane</keyword>
<organism evidence="3 4">
    <name type="scientific">Candidatus Harrisonbacteria bacterium RIFCSPLOWO2_01_FULL_44_18</name>
    <dbReference type="NCBI Taxonomy" id="1798407"/>
    <lineage>
        <taxon>Bacteria</taxon>
        <taxon>Candidatus Harrisoniibacteriota</taxon>
    </lineage>
</organism>
<sequence length="574" mass="62714">MKKYLLILLIIFLGHRSLTASAAILYLSPETQSFGVGQEFTLDLLLDTENVNINAAQAVIHYPPEILEFVSADRAKSIFNFWVEEPAFSNGALSFIGGTDRDVSGKSLLIFSSRFKTIGAGAAAFTLSDGVVAASDGKGTNALSSIKGASVAISPTEISVPAPPLIQEQPQKIVREPAPALKLPTSPEVKVNLYPDQSKWYNYFGEVIALWNVPEDVIQVAAAIDQNPNTILTKFDAELFNGRNFGPLKEGIWYVHVRFKNNIGAGPTVHYRLSLDAIPPVDFALSFNEGIATDNPQPTLNFQTNDALSGLDRYELQINSGAAITISANWSYYQLPLQAPGKHLIRVGAIDKANNVTEGNIEIEIIPIPSPTITLLSKDVFVGEGDFLVRGTAAEEVTIKILVKKKTGDIVAEGVAAADKSGNWEALINQPLKKGQHFVEVTAQDQRGALSLSVKSELFKVREKPLITIAGIGITQFWFFAGLLILLLVGFGVGGFSYRIWRTQLGRKAVVAQRDIAAMSNLLQKDIDKILTSYADKRVDEREAAEIEFLIKKIKDNLEKTKKYVTENIGEISK</sequence>
<comment type="caution">
    <text evidence="3">The sequence shown here is derived from an EMBL/GenBank/DDBJ whole genome shotgun (WGS) entry which is preliminary data.</text>
</comment>
<evidence type="ECO:0000256" key="1">
    <source>
        <dbReference type="SAM" id="Phobius"/>
    </source>
</evidence>
<dbReference type="SUPFAM" id="SSF49384">
    <property type="entry name" value="Carbohydrate-binding domain"/>
    <property type="match status" value="1"/>
</dbReference>
<dbReference type="Gene3D" id="2.60.40.680">
    <property type="match status" value="1"/>
</dbReference>
<dbReference type="AlphaFoldDB" id="A0A1G1ZLA3"/>
<keyword evidence="1" id="KW-1133">Transmembrane helix</keyword>
<keyword evidence="1" id="KW-0472">Membrane</keyword>
<evidence type="ECO:0000313" key="4">
    <source>
        <dbReference type="Proteomes" id="UP000177942"/>
    </source>
</evidence>
<reference evidence="3 4" key="1">
    <citation type="journal article" date="2016" name="Nat. Commun.">
        <title>Thousands of microbial genomes shed light on interconnected biogeochemical processes in an aquifer system.</title>
        <authorList>
            <person name="Anantharaman K."/>
            <person name="Brown C.T."/>
            <person name="Hug L.A."/>
            <person name="Sharon I."/>
            <person name="Castelle C.J."/>
            <person name="Probst A.J."/>
            <person name="Thomas B.C."/>
            <person name="Singh A."/>
            <person name="Wilkins M.J."/>
            <person name="Karaoz U."/>
            <person name="Brodie E.L."/>
            <person name="Williams K.H."/>
            <person name="Hubbard S.S."/>
            <person name="Banfield J.F."/>
        </authorList>
    </citation>
    <scope>NUCLEOTIDE SEQUENCE [LARGE SCALE GENOMIC DNA]</scope>
</reference>